<evidence type="ECO:0000313" key="2">
    <source>
        <dbReference type="Proteomes" id="UP000245124"/>
    </source>
</evidence>
<gene>
    <name evidence="1" type="ORF">NIES4072_72470</name>
</gene>
<dbReference type="OrthoDB" id="487726at2"/>
<evidence type="ECO:0000313" key="1">
    <source>
        <dbReference type="EMBL" id="GBG23535.1"/>
    </source>
</evidence>
<name>A0A2R5FZ31_NOSCO</name>
<keyword evidence="2" id="KW-1185">Reference proteome</keyword>
<proteinExistence type="predicted"/>
<comment type="caution">
    <text evidence="1">The sequence shown here is derived from an EMBL/GenBank/DDBJ whole genome shotgun (WGS) entry which is preliminary data.</text>
</comment>
<dbReference type="RefSeq" id="WP_109013413.1">
    <property type="nucleotide sequence ID" value="NZ_BDUD01000004.1"/>
</dbReference>
<dbReference type="EMBL" id="BDUD01000004">
    <property type="protein sequence ID" value="GBG23535.1"/>
    <property type="molecule type" value="Genomic_DNA"/>
</dbReference>
<organism evidence="1 2">
    <name type="scientific">Nostoc commune NIES-4072</name>
    <dbReference type="NCBI Taxonomy" id="2005467"/>
    <lineage>
        <taxon>Bacteria</taxon>
        <taxon>Bacillati</taxon>
        <taxon>Cyanobacteriota</taxon>
        <taxon>Cyanophyceae</taxon>
        <taxon>Nostocales</taxon>
        <taxon>Nostocaceae</taxon>
        <taxon>Nostoc</taxon>
    </lineage>
</organism>
<accession>A0A2R5FZ31</accession>
<sequence length="172" mass="19967">MAYQFSLSRYYITPDHDEKLEAFSNASGDSRQMLIMQYTRGWLGRNRPYYTQLAVLDLQKREIAPSLWANIVLEQGFKGLPPYTSPILEHEIPKDPLAHIVLPDDVIEKQSNYFPLTRQNYLLLRTAIHFDGSSATKFISKIIHEQLCRNWDSLYASQVDAETNDDWLKGEL</sequence>
<dbReference type="AlphaFoldDB" id="A0A2R5FZ31"/>
<dbReference type="Proteomes" id="UP000245124">
    <property type="component" value="Unassembled WGS sequence"/>
</dbReference>
<protein>
    <submittedName>
        <fullName evidence="1">Uncharacterized protein</fullName>
    </submittedName>
</protein>
<reference evidence="1 2" key="1">
    <citation type="submission" date="2017-06" db="EMBL/GenBank/DDBJ databases">
        <title>Genome sequencing of cyanobaciteial culture collection at National Institute for Environmental Studies (NIES).</title>
        <authorList>
            <person name="Hirose Y."/>
            <person name="Shimura Y."/>
            <person name="Fujisawa T."/>
            <person name="Nakamura Y."/>
            <person name="Kawachi M."/>
        </authorList>
    </citation>
    <scope>NUCLEOTIDE SEQUENCE [LARGE SCALE GENOMIC DNA]</scope>
    <source>
        <strain evidence="1 2">NIES-4072</strain>
    </source>
</reference>